<feature type="transmembrane region" description="Helical" evidence="6">
    <location>
        <begin position="374"/>
        <end position="398"/>
    </location>
</feature>
<evidence type="ECO:0000256" key="2">
    <source>
        <dbReference type="ARBA" id="ARBA00022475"/>
    </source>
</evidence>
<dbReference type="AlphaFoldDB" id="A0A7U3ZP42"/>
<evidence type="ECO:0000259" key="7">
    <source>
        <dbReference type="PROSITE" id="PS50850"/>
    </source>
</evidence>
<sequence>MVHTLKDTLNFQKRDFNDNAPPNAKIILQKQPMEQSTTSLSGYQKLAVGLLALTQFTVVLDFMVMSPLGDSLIKSLKITPVQFGWVVSSYAFSAGVSGLLTAGFADRFDRKKLLLFFYIGFIVGTLFCGLANSYEAIIAARILTGLFGGVIGSISMAIITDLFTLQQRGRVMGIVQMGFGASQVLGIPISLYLANIWGWKSPFMMIVGLSTLLALVIMQAMKPVTKHLELQNDRNAFSHLWHTVAKRNYRIGFLATALLSIGGFMMMPFGSVFAINNLHVTPAQLPFIFMVSGVGSLIIMPLIGRLSDKVDKFKLFSGASIWMVIMILIYTNLPAVPLWMIILFNVLMMMGIMSRMIPATTLTTAIPVMQDRGAFMSINSSLQQIAGGIASFVAGMIVVQKNNSGPLEHYNTLGLVASGISILCIYMVYRVSQLTIKTPIPFPQNEKV</sequence>
<evidence type="ECO:0000256" key="1">
    <source>
        <dbReference type="ARBA" id="ARBA00004651"/>
    </source>
</evidence>
<evidence type="ECO:0000256" key="5">
    <source>
        <dbReference type="ARBA" id="ARBA00023136"/>
    </source>
</evidence>
<dbReference type="InterPro" id="IPR011701">
    <property type="entry name" value="MFS"/>
</dbReference>
<proteinExistence type="predicted"/>
<dbReference type="PROSITE" id="PS50850">
    <property type="entry name" value="MFS"/>
    <property type="match status" value="1"/>
</dbReference>
<evidence type="ECO:0000256" key="6">
    <source>
        <dbReference type="SAM" id="Phobius"/>
    </source>
</evidence>
<dbReference type="InterPro" id="IPR036259">
    <property type="entry name" value="MFS_trans_sf"/>
</dbReference>
<evidence type="ECO:0000313" key="9">
    <source>
        <dbReference type="Proteomes" id="UP000000493"/>
    </source>
</evidence>
<feature type="transmembrane region" description="Helical" evidence="6">
    <location>
        <begin position="46"/>
        <end position="65"/>
    </location>
</feature>
<dbReference type="CDD" id="cd17324">
    <property type="entry name" value="MFS_NepI_like"/>
    <property type="match status" value="1"/>
</dbReference>
<dbReference type="PANTHER" id="PTHR43124:SF3">
    <property type="entry name" value="CHLORAMPHENICOL EFFLUX PUMP RV0191"/>
    <property type="match status" value="1"/>
</dbReference>
<feature type="transmembrane region" description="Helical" evidence="6">
    <location>
        <begin position="336"/>
        <end position="353"/>
    </location>
</feature>
<keyword evidence="9" id="KW-1185">Reference proteome</keyword>
<dbReference type="Proteomes" id="UP000000493">
    <property type="component" value="Chromosome"/>
</dbReference>
<dbReference type="GO" id="GO:0005886">
    <property type="term" value="C:plasma membrane"/>
    <property type="evidence" value="ECO:0007669"/>
    <property type="project" value="UniProtKB-SubCell"/>
</dbReference>
<dbReference type="Pfam" id="PF07690">
    <property type="entry name" value="MFS_1"/>
    <property type="match status" value="1"/>
</dbReference>
<evidence type="ECO:0000256" key="4">
    <source>
        <dbReference type="ARBA" id="ARBA00022989"/>
    </source>
</evidence>
<keyword evidence="3 6" id="KW-0812">Transmembrane</keyword>
<dbReference type="EMBL" id="CP002859">
    <property type="protein sequence ID" value="AEI50775.1"/>
    <property type="molecule type" value="Genomic_DNA"/>
</dbReference>
<name>A0A7U3ZP42_RUNSL</name>
<accession>A0A7U3ZP42</accession>
<feature type="transmembrane region" description="Helical" evidence="6">
    <location>
        <begin position="138"/>
        <end position="159"/>
    </location>
</feature>
<feature type="transmembrane region" description="Helical" evidence="6">
    <location>
        <begin position="203"/>
        <end position="221"/>
    </location>
</feature>
<comment type="subcellular location">
    <subcellularLocation>
        <location evidence="1">Cell membrane</location>
        <topology evidence="1">Multi-pass membrane protein</topology>
    </subcellularLocation>
</comment>
<reference evidence="8 9" key="2">
    <citation type="journal article" date="2012" name="Stand. Genomic Sci.">
        <title>Complete genome sequence of the aquatic bacterium Runella slithyformis type strain (LSU 4(T)).</title>
        <authorList>
            <person name="Copeland A."/>
            <person name="Zhang X."/>
            <person name="Misra M."/>
            <person name="Lapidus A."/>
            <person name="Nolan M."/>
            <person name="Lucas S."/>
            <person name="Deshpande S."/>
            <person name="Cheng J.F."/>
            <person name="Tapia R."/>
            <person name="Goodwin L.A."/>
            <person name="Pitluck S."/>
            <person name="Liolios K."/>
            <person name="Pagani I."/>
            <person name="Ivanova N."/>
            <person name="Mikhailova N."/>
            <person name="Pati A."/>
            <person name="Chen A."/>
            <person name="Palaniappan K."/>
            <person name="Land M."/>
            <person name="Hauser L."/>
            <person name="Pan C."/>
            <person name="Jeffries C.D."/>
            <person name="Detter J.C."/>
            <person name="Brambilla E.M."/>
            <person name="Rohde M."/>
            <person name="Djao O.D."/>
            <person name="Goker M."/>
            <person name="Sikorski J."/>
            <person name="Tindall B.J."/>
            <person name="Woyke T."/>
            <person name="Bristow J."/>
            <person name="Eisen J.A."/>
            <person name="Markowitz V."/>
            <person name="Hugenholtz P."/>
            <person name="Kyrpides N.C."/>
            <person name="Klenk H.P."/>
            <person name="Mavromatis K."/>
        </authorList>
    </citation>
    <scope>NUCLEOTIDE SEQUENCE [LARGE SCALE GENOMIC DNA]</scope>
    <source>
        <strain evidence="9">ATCC 29530 / DSM 19594 / LMG 11500 / NCIMB 11436 / LSU 4</strain>
    </source>
</reference>
<keyword evidence="5 6" id="KW-0472">Membrane</keyword>
<protein>
    <submittedName>
        <fullName evidence="8">Major facilitator superfamily MFS_1</fullName>
    </submittedName>
</protein>
<dbReference type="GO" id="GO:0022857">
    <property type="term" value="F:transmembrane transporter activity"/>
    <property type="evidence" value="ECO:0007669"/>
    <property type="project" value="InterPro"/>
</dbReference>
<feature type="transmembrane region" description="Helical" evidence="6">
    <location>
        <begin position="85"/>
        <end position="106"/>
    </location>
</feature>
<dbReference type="SUPFAM" id="SSF103473">
    <property type="entry name" value="MFS general substrate transporter"/>
    <property type="match status" value="1"/>
</dbReference>
<dbReference type="InterPro" id="IPR020846">
    <property type="entry name" value="MFS_dom"/>
</dbReference>
<feature type="transmembrane region" description="Helical" evidence="6">
    <location>
        <begin position="113"/>
        <end position="132"/>
    </location>
</feature>
<gene>
    <name evidence="8" type="ordered locus">Runsl_4450</name>
</gene>
<dbReference type="Gene3D" id="1.20.1250.20">
    <property type="entry name" value="MFS general substrate transporter like domains"/>
    <property type="match status" value="1"/>
</dbReference>
<organism evidence="8 9">
    <name type="scientific">Runella slithyformis (strain ATCC 29530 / DSM 19594 / LMG 11500 / NCIMB 11436 / LSU 4)</name>
    <dbReference type="NCBI Taxonomy" id="761193"/>
    <lineage>
        <taxon>Bacteria</taxon>
        <taxon>Pseudomonadati</taxon>
        <taxon>Bacteroidota</taxon>
        <taxon>Cytophagia</taxon>
        <taxon>Cytophagales</taxon>
        <taxon>Spirosomataceae</taxon>
        <taxon>Runella</taxon>
    </lineage>
</organism>
<keyword evidence="4 6" id="KW-1133">Transmembrane helix</keyword>
<feature type="transmembrane region" description="Helical" evidence="6">
    <location>
        <begin position="287"/>
        <end position="306"/>
    </location>
</feature>
<evidence type="ECO:0000313" key="8">
    <source>
        <dbReference type="EMBL" id="AEI50775.1"/>
    </source>
</evidence>
<dbReference type="KEGG" id="rsi:Runsl_4450"/>
<reference evidence="9" key="1">
    <citation type="submission" date="2011-06" db="EMBL/GenBank/DDBJ databases">
        <title>The complete genome of chromosome of Runella slithyformis DSM 19594.</title>
        <authorList>
            <consortium name="US DOE Joint Genome Institute (JGI-PGF)"/>
            <person name="Lucas S."/>
            <person name="Han J."/>
            <person name="Lapidus A."/>
            <person name="Bruce D."/>
            <person name="Goodwin L."/>
            <person name="Pitluck S."/>
            <person name="Peters L."/>
            <person name="Kyrpides N."/>
            <person name="Mavromatis K."/>
            <person name="Ivanova N."/>
            <person name="Ovchinnikova G."/>
            <person name="Zhang X."/>
            <person name="Misra M."/>
            <person name="Detter J.C."/>
            <person name="Tapia R."/>
            <person name="Han C."/>
            <person name="Land M."/>
            <person name="Hauser L."/>
            <person name="Markowitz V."/>
            <person name="Cheng J.-F."/>
            <person name="Hugenholtz P."/>
            <person name="Woyke T."/>
            <person name="Wu D."/>
            <person name="Tindall B."/>
            <person name="Faehrich R."/>
            <person name="Brambilla E."/>
            <person name="Klenk H.-P."/>
            <person name="Eisen J.A."/>
        </authorList>
    </citation>
    <scope>NUCLEOTIDE SEQUENCE [LARGE SCALE GENOMIC DNA]</scope>
    <source>
        <strain evidence="9">ATCC 29530 / DSM 19594 / LMG 11500 / NCIMB 11436 / LSU 4</strain>
    </source>
</reference>
<dbReference type="PANTHER" id="PTHR43124">
    <property type="entry name" value="PURINE EFFLUX PUMP PBUE"/>
    <property type="match status" value="1"/>
</dbReference>
<feature type="transmembrane region" description="Helical" evidence="6">
    <location>
        <begin position="251"/>
        <end position="275"/>
    </location>
</feature>
<evidence type="ECO:0000256" key="3">
    <source>
        <dbReference type="ARBA" id="ARBA00022692"/>
    </source>
</evidence>
<keyword evidence="2" id="KW-1003">Cell membrane</keyword>
<dbReference type="InterPro" id="IPR050189">
    <property type="entry name" value="MFS_Efflux_Transporters"/>
</dbReference>
<feature type="domain" description="Major facilitator superfamily (MFS) profile" evidence="7">
    <location>
        <begin position="47"/>
        <end position="436"/>
    </location>
</feature>
<feature type="transmembrane region" description="Helical" evidence="6">
    <location>
        <begin position="171"/>
        <end position="197"/>
    </location>
</feature>
<feature type="transmembrane region" description="Helical" evidence="6">
    <location>
        <begin position="313"/>
        <end position="330"/>
    </location>
</feature>
<feature type="transmembrane region" description="Helical" evidence="6">
    <location>
        <begin position="410"/>
        <end position="429"/>
    </location>
</feature>